<organism evidence="2">
    <name type="scientific">Neobodo designis</name>
    <name type="common">Flagellated protozoan</name>
    <name type="synonym">Bodo designis</name>
    <dbReference type="NCBI Taxonomy" id="312471"/>
    <lineage>
        <taxon>Eukaryota</taxon>
        <taxon>Discoba</taxon>
        <taxon>Euglenozoa</taxon>
        <taxon>Kinetoplastea</taxon>
        <taxon>Metakinetoplastina</taxon>
        <taxon>Neobodonida</taxon>
        <taxon>Neobodo</taxon>
    </lineage>
</organism>
<gene>
    <name evidence="2" type="ORF">NDES1114_LOCUS29389</name>
</gene>
<feature type="region of interest" description="Disordered" evidence="1">
    <location>
        <begin position="208"/>
        <end position="242"/>
    </location>
</feature>
<feature type="compositionally biased region" description="Low complexity" evidence="1">
    <location>
        <begin position="222"/>
        <end position="231"/>
    </location>
</feature>
<evidence type="ECO:0000256" key="1">
    <source>
        <dbReference type="SAM" id="MobiDB-lite"/>
    </source>
</evidence>
<dbReference type="SUPFAM" id="SSF47954">
    <property type="entry name" value="Cyclin-like"/>
    <property type="match status" value="1"/>
</dbReference>
<accession>A0A7S1QNY3</accession>
<dbReference type="PANTHER" id="PTHR15615">
    <property type="match status" value="1"/>
</dbReference>
<reference evidence="2" key="1">
    <citation type="submission" date="2021-01" db="EMBL/GenBank/DDBJ databases">
        <authorList>
            <person name="Corre E."/>
            <person name="Pelletier E."/>
            <person name="Niang G."/>
            <person name="Scheremetjew M."/>
            <person name="Finn R."/>
            <person name="Kale V."/>
            <person name="Holt S."/>
            <person name="Cochrane G."/>
            <person name="Meng A."/>
            <person name="Brown T."/>
            <person name="Cohen L."/>
        </authorList>
    </citation>
    <scope>NUCLEOTIDE SEQUENCE</scope>
    <source>
        <strain evidence="2">CCAP 1951/1</strain>
    </source>
</reference>
<protein>
    <submittedName>
        <fullName evidence="2">Uncharacterized protein</fullName>
    </submittedName>
</protein>
<dbReference type="InterPro" id="IPR036915">
    <property type="entry name" value="Cyclin-like_sf"/>
</dbReference>
<dbReference type="InterPro" id="IPR013922">
    <property type="entry name" value="Cyclin_PHO80-like"/>
</dbReference>
<dbReference type="PANTHER" id="PTHR15615:SF108">
    <property type="entry name" value="PROTEIN CNPPD1"/>
    <property type="match status" value="1"/>
</dbReference>
<dbReference type="GO" id="GO:0019901">
    <property type="term" value="F:protein kinase binding"/>
    <property type="evidence" value="ECO:0007669"/>
    <property type="project" value="InterPro"/>
</dbReference>
<sequence>MRARTAVDARALRDVHEAFQAQCSRNTQMFRRIDRGAAGAMPASATRMLHASVPRSQAFAIEAAFRGSTAGDRDPLEAPRSEPVTFFHSRRVPGLSLYELGCTLDRTTECGEEALLVTLVLMDRYCAGAKVTPTEHLMHRLYVTCLQIGIKAHCDRYIKNKDFAAAAGVSLAELNCCERIAMDGLKWRAQVTSEQGVCFVREYLAARPPSPVGKASRSALASPLTSDVSSPPTSPPARGVRPLATVPDTARLVHVDPARGVASPDVTFSKLPPPPIVTSSDEVDFSEFCIPGSGNGPSDPETPPNTPVWGPDSTMHFSSFLPSRGMAHLRALFRPLPLGA</sequence>
<dbReference type="Pfam" id="PF08613">
    <property type="entry name" value="Cyclin"/>
    <property type="match status" value="1"/>
</dbReference>
<dbReference type="EMBL" id="HBGF01043950">
    <property type="protein sequence ID" value="CAD9144328.1"/>
    <property type="molecule type" value="Transcribed_RNA"/>
</dbReference>
<proteinExistence type="predicted"/>
<dbReference type="Gene3D" id="1.10.472.10">
    <property type="entry name" value="Cyclin-like"/>
    <property type="match status" value="1"/>
</dbReference>
<name>A0A7S1QNY3_NEODS</name>
<dbReference type="AlphaFoldDB" id="A0A7S1QNY3"/>
<evidence type="ECO:0000313" key="2">
    <source>
        <dbReference type="EMBL" id="CAD9144328.1"/>
    </source>
</evidence>